<feature type="transmembrane region" description="Helical" evidence="5">
    <location>
        <begin position="93"/>
        <end position="114"/>
    </location>
</feature>
<keyword evidence="3 5" id="KW-1133">Transmembrane helix</keyword>
<dbReference type="GO" id="GO:0030026">
    <property type="term" value="P:intracellular manganese ion homeostasis"/>
    <property type="evidence" value="ECO:0007669"/>
    <property type="project" value="InterPro"/>
</dbReference>
<evidence type="ECO:0000256" key="4">
    <source>
        <dbReference type="ARBA" id="ARBA00023136"/>
    </source>
</evidence>
<comment type="subcellular location">
    <subcellularLocation>
        <location evidence="1">Endomembrane system</location>
        <topology evidence="1">Multi-pass membrane protein</topology>
    </subcellularLocation>
</comment>
<keyword evidence="4 5" id="KW-0472">Membrane</keyword>
<keyword evidence="2 5" id="KW-0812">Transmembrane</keyword>
<organism evidence="6 7">
    <name type="scientific">Streptococcus hillyeri</name>
    <dbReference type="NCBI Taxonomy" id="2282420"/>
    <lineage>
        <taxon>Bacteria</taxon>
        <taxon>Bacillati</taxon>
        <taxon>Bacillota</taxon>
        <taxon>Bacilli</taxon>
        <taxon>Lactobacillales</taxon>
        <taxon>Streptococcaceae</taxon>
        <taxon>Streptococcus</taxon>
    </lineage>
</organism>
<evidence type="ECO:0000313" key="7">
    <source>
        <dbReference type="Proteomes" id="UP000279194"/>
    </source>
</evidence>
<dbReference type="EMBL" id="RCVM01000025">
    <property type="protein sequence ID" value="RLY01611.1"/>
    <property type="molecule type" value="Genomic_DNA"/>
</dbReference>
<keyword evidence="7" id="KW-1185">Reference proteome</keyword>
<dbReference type="OrthoDB" id="9781619at2"/>
<dbReference type="RefSeq" id="WP_121836296.1">
    <property type="nucleotide sequence ID" value="NZ_CP163513.1"/>
</dbReference>
<accession>A0A3L9DK46</accession>
<comment type="caution">
    <text evidence="6">The sequence shown here is derived from an EMBL/GenBank/DDBJ whole genome shotgun (WGS) entry which is preliminary data.</text>
</comment>
<feature type="transmembrane region" description="Helical" evidence="5">
    <location>
        <begin position="126"/>
        <end position="147"/>
    </location>
</feature>
<evidence type="ECO:0000313" key="6">
    <source>
        <dbReference type="EMBL" id="RLY01611.1"/>
    </source>
</evidence>
<gene>
    <name evidence="6" type="ORF">EAF07_09370</name>
</gene>
<dbReference type="AlphaFoldDB" id="A0A3L9DK46"/>
<name>A0A3L9DK46_9STRE</name>
<evidence type="ECO:0000256" key="2">
    <source>
        <dbReference type="ARBA" id="ARBA00022692"/>
    </source>
</evidence>
<evidence type="ECO:0000256" key="3">
    <source>
        <dbReference type="ARBA" id="ARBA00022989"/>
    </source>
</evidence>
<reference evidence="6 7" key="1">
    <citation type="submission" date="2018-10" db="EMBL/GenBank/DDBJ databases">
        <title>Streptococcus hillyeri sp. nov., isolated from equine tracheal sample.</title>
        <authorList>
            <person name="Macfadyen A.C."/>
            <person name="Waller A."/>
            <person name="Paterson G.K."/>
        </authorList>
    </citation>
    <scope>NUCLEOTIDE SEQUENCE [LARGE SCALE GENOMIC DNA]</scope>
    <source>
        <strain evidence="6 7">28462</strain>
    </source>
</reference>
<proteinExistence type="predicted"/>
<dbReference type="Pfam" id="PF01988">
    <property type="entry name" value="VIT1"/>
    <property type="match status" value="2"/>
</dbReference>
<sequence>MTSITKLSKVSFKNSWHFNLQDHAKSITYGGLDGIITTFAVVAGATGGNLGTTAIVILGFSNLLADGFSMAAGDYLSSTTEEHDEPSHALKNAIATFLAFNIFGLVPLFAYLLLEQLTHMPTHWTLIAAGTIVSLALAALGWVKATITRQSLKIEITRTLIVGLLAAGVAYGIGQVLGELI</sequence>
<evidence type="ECO:0008006" key="8">
    <source>
        <dbReference type="Google" id="ProtNLM"/>
    </source>
</evidence>
<evidence type="ECO:0000256" key="1">
    <source>
        <dbReference type="ARBA" id="ARBA00004127"/>
    </source>
</evidence>
<dbReference type="GO" id="GO:0012505">
    <property type="term" value="C:endomembrane system"/>
    <property type="evidence" value="ECO:0007669"/>
    <property type="project" value="UniProtKB-SubCell"/>
</dbReference>
<feature type="transmembrane region" description="Helical" evidence="5">
    <location>
        <begin position="159"/>
        <end position="178"/>
    </location>
</feature>
<evidence type="ECO:0000256" key="5">
    <source>
        <dbReference type="SAM" id="Phobius"/>
    </source>
</evidence>
<dbReference type="GO" id="GO:0005384">
    <property type="term" value="F:manganese ion transmembrane transporter activity"/>
    <property type="evidence" value="ECO:0007669"/>
    <property type="project" value="InterPro"/>
</dbReference>
<dbReference type="Proteomes" id="UP000279194">
    <property type="component" value="Unassembled WGS sequence"/>
</dbReference>
<dbReference type="InterPro" id="IPR008217">
    <property type="entry name" value="Ccc1_fam"/>
</dbReference>
<dbReference type="PANTHER" id="PTHR31851">
    <property type="entry name" value="FE(2+)/MN(2+) TRANSPORTER PCL1"/>
    <property type="match status" value="1"/>
</dbReference>
<protein>
    <recommendedName>
        <fullName evidence="8">VIT family protein</fullName>
    </recommendedName>
</protein>